<organism evidence="2 3">
    <name type="scientific">Engystomops pustulosus</name>
    <name type="common">Tungara frog</name>
    <name type="synonym">Physalaemus pustulosus</name>
    <dbReference type="NCBI Taxonomy" id="76066"/>
    <lineage>
        <taxon>Eukaryota</taxon>
        <taxon>Metazoa</taxon>
        <taxon>Chordata</taxon>
        <taxon>Craniata</taxon>
        <taxon>Vertebrata</taxon>
        <taxon>Euteleostomi</taxon>
        <taxon>Amphibia</taxon>
        <taxon>Batrachia</taxon>
        <taxon>Anura</taxon>
        <taxon>Neobatrachia</taxon>
        <taxon>Hyloidea</taxon>
        <taxon>Leptodactylidae</taxon>
        <taxon>Leiuperinae</taxon>
        <taxon>Engystomops</taxon>
    </lineage>
</organism>
<keyword evidence="3" id="KW-1185">Reference proteome</keyword>
<feature type="region of interest" description="Disordered" evidence="1">
    <location>
        <begin position="54"/>
        <end position="73"/>
    </location>
</feature>
<dbReference type="AlphaFoldDB" id="A0AAV7AUC3"/>
<evidence type="ECO:0000313" key="2">
    <source>
        <dbReference type="EMBL" id="KAG8564837.1"/>
    </source>
</evidence>
<reference evidence="2" key="1">
    <citation type="thesis" date="2020" institute="ProQuest LLC" country="789 East Eisenhower Parkway, Ann Arbor, MI, USA">
        <title>Comparative Genomics and Chromosome Evolution.</title>
        <authorList>
            <person name="Mudd A.B."/>
        </authorList>
    </citation>
    <scope>NUCLEOTIDE SEQUENCE</scope>
    <source>
        <strain evidence="2">237g6f4</strain>
        <tissue evidence="2">Blood</tissue>
    </source>
</reference>
<sequence length="89" mass="9428">MQTTYPLWSSQQGSQEDPPVQPASHVVQATPSSSGPGRASWLVQVMIFLRKRPLSSSSCSRGGGKEHWVGGGDRVAGRRAGVVAVPSRV</sequence>
<dbReference type="Proteomes" id="UP000824782">
    <property type="component" value="Unassembled WGS sequence"/>
</dbReference>
<comment type="caution">
    <text evidence="2">The sequence shown here is derived from an EMBL/GenBank/DDBJ whole genome shotgun (WGS) entry which is preliminary data.</text>
</comment>
<proteinExistence type="predicted"/>
<gene>
    <name evidence="2" type="ORF">GDO81_012591</name>
</gene>
<feature type="compositionally biased region" description="Polar residues" evidence="1">
    <location>
        <begin position="1"/>
        <end position="15"/>
    </location>
</feature>
<accession>A0AAV7AUC3</accession>
<feature type="region of interest" description="Disordered" evidence="1">
    <location>
        <begin position="1"/>
        <end position="37"/>
    </location>
</feature>
<dbReference type="EMBL" id="WNYA01000006">
    <property type="protein sequence ID" value="KAG8564837.1"/>
    <property type="molecule type" value="Genomic_DNA"/>
</dbReference>
<evidence type="ECO:0000256" key="1">
    <source>
        <dbReference type="SAM" id="MobiDB-lite"/>
    </source>
</evidence>
<protein>
    <submittedName>
        <fullName evidence="2">Uncharacterized protein</fullName>
    </submittedName>
</protein>
<name>A0AAV7AUC3_ENGPU</name>
<evidence type="ECO:0000313" key="3">
    <source>
        <dbReference type="Proteomes" id="UP000824782"/>
    </source>
</evidence>